<evidence type="ECO:0000313" key="2">
    <source>
        <dbReference type="Proteomes" id="UP000590740"/>
    </source>
</evidence>
<dbReference type="AlphaFoldDB" id="A0A7W7YGM1"/>
<comment type="caution">
    <text evidence="1">The sequence shown here is derived from an EMBL/GenBank/DDBJ whole genome shotgun (WGS) entry which is preliminary data.</text>
</comment>
<name>A0A7W7YGM1_9BACT</name>
<evidence type="ECO:0000313" key="1">
    <source>
        <dbReference type="EMBL" id="MBB5035739.1"/>
    </source>
</evidence>
<accession>A0A7W7YGM1</accession>
<protein>
    <submittedName>
        <fullName evidence="1">Uncharacterized protein</fullName>
    </submittedName>
</protein>
<dbReference type="RefSeq" id="WP_184344834.1">
    <property type="nucleotide sequence ID" value="NZ_JACHIG010000026.1"/>
</dbReference>
<keyword evidence="2" id="KW-1185">Reference proteome</keyword>
<dbReference type="Proteomes" id="UP000590740">
    <property type="component" value="Unassembled WGS sequence"/>
</dbReference>
<organism evidence="1 2">
    <name type="scientific">Prosthecobacter vanneervenii</name>
    <dbReference type="NCBI Taxonomy" id="48466"/>
    <lineage>
        <taxon>Bacteria</taxon>
        <taxon>Pseudomonadati</taxon>
        <taxon>Verrucomicrobiota</taxon>
        <taxon>Verrucomicrobiia</taxon>
        <taxon>Verrucomicrobiales</taxon>
        <taxon>Verrucomicrobiaceae</taxon>
        <taxon>Prosthecobacter</taxon>
    </lineage>
</organism>
<proteinExistence type="predicted"/>
<dbReference type="EMBL" id="JACHIG010000026">
    <property type="protein sequence ID" value="MBB5035739.1"/>
    <property type="molecule type" value="Genomic_DNA"/>
</dbReference>
<sequence length="147" mass="17764">MTSFLSQMEEYHRRELLCESKEQREDLFREVISFFEATLAMFKESSYNLVYYTACGWLSKSDLFWHWVVYRARQAGANEHLCMSTGVFETLAEEPTDIVWREKLLSLLEQKQNWRDVAEAYRNFPEKLINDLIECWEENRGNRTRRE</sequence>
<reference evidence="1 2" key="1">
    <citation type="submission" date="2020-08" db="EMBL/GenBank/DDBJ databases">
        <title>Genomic Encyclopedia of Type Strains, Phase IV (KMG-IV): sequencing the most valuable type-strain genomes for metagenomic binning, comparative biology and taxonomic classification.</title>
        <authorList>
            <person name="Goeker M."/>
        </authorList>
    </citation>
    <scope>NUCLEOTIDE SEQUENCE [LARGE SCALE GENOMIC DNA]</scope>
    <source>
        <strain evidence="1 2">DSM 12252</strain>
    </source>
</reference>
<gene>
    <name evidence="1" type="ORF">HNQ65_005353</name>
</gene>